<dbReference type="Proteomes" id="UP001327560">
    <property type="component" value="Chromosome 8"/>
</dbReference>
<dbReference type="InterPro" id="IPR008972">
    <property type="entry name" value="Cupredoxin"/>
</dbReference>
<organism evidence="3 4">
    <name type="scientific">Canna indica</name>
    <name type="common">Indian-shot</name>
    <dbReference type="NCBI Taxonomy" id="4628"/>
    <lineage>
        <taxon>Eukaryota</taxon>
        <taxon>Viridiplantae</taxon>
        <taxon>Streptophyta</taxon>
        <taxon>Embryophyta</taxon>
        <taxon>Tracheophyta</taxon>
        <taxon>Spermatophyta</taxon>
        <taxon>Magnoliopsida</taxon>
        <taxon>Liliopsida</taxon>
        <taxon>Zingiberales</taxon>
        <taxon>Cannaceae</taxon>
        <taxon>Canna</taxon>
    </lineage>
</organism>
<gene>
    <name evidence="3" type="ORF">Cni_G24697</name>
</gene>
<keyword evidence="4" id="KW-1185">Reference proteome</keyword>
<protein>
    <recommendedName>
        <fullName evidence="2">Plastocyanin-like domain-containing protein</fullName>
    </recommendedName>
</protein>
<dbReference type="SUPFAM" id="SSF49503">
    <property type="entry name" value="Cupredoxins"/>
    <property type="match status" value="1"/>
</dbReference>
<evidence type="ECO:0000313" key="3">
    <source>
        <dbReference type="EMBL" id="WOL15916.1"/>
    </source>
</evidence>
<feature type="domain" description="Plastocyanin-like" evidence="2">
    <location>
        <begin position="1"/>
        <end position="68"/>
    </location>
</feature>
<dbReference type="GO" id="GO:0016491">
    <property type="term" value="F:oxidoreductase activity"/>
    <property type="evidence" value="ECO:0007669"/>
    <property type="project" value="InterPro"/>
</dbReference>
<dbReference type="EMBL" id="CP136897">
    <property type="protein sequence ID" value="WOL15916.1"/>
    <property type="molecule type" value="Genomic_DNA"/>
</dbReference>
<reference evidence="3 4" key="1">
    <citation type="submission" date="2023-10" db="EMBL/GenBank/DDBJ databases">
        <title>Chromosome-scale genome assembly provides insights into flower coloration mechanisms of Canna indica.</title>
        <authorList>
            <person name="Li C."/>
        </authorList>
    </citation>
    <scope>NUCLEOTIDE SEQUENCE [LARGE SCALE GENOMIC DNA]</scope>
    <source>
        <tissue evidence="3">Flower</tissue>
    </source>
</reference>
<evidence type="ECO:0000256" key="1">
    <source>
        <dbReference type="ARBA" id="ARBA00010609"/>
    </source>
</evidence>
<dbReference type="InterPro" id="IPR011706">
    <property type="entry name" value="Cu-oxidase_C"/>
</dbReference>
<evidence type="ECO:0000259" key="2">
    <source>
        <dbReference type="Pfam" id="PF07731"/>
    </source>
</evidence>
<comment type="similarity">
    <text evidence="1">Belongs to the multicopper oxidase family.</text>
</comment>
<accession>A0AAQ3QNQ7</accession>
<name>A0AAQ3QNQ7_9LILI</name>
<dbReference type="AlphaFoldDB" id="A0AAQ3QNQ7"/>
<dbReference type="Pfam" id="PF07731">
    <property type="entry name" value="Cu-oxidase_2"/>
    <property type="match status" value="1"/>
</dbReference>
<dbReference type="Gene3D" id="2.60.40.420">
    <property type="entry name" value="Cupredoxins - blue copper proteins"/>
    <property type="match status" value="1"/>
</dbReference>
<dbReference type="GO" id="GO:0005507">
    <property type="term" value="F:copper ion binding"/>
    <property type="evidence" value="ECO:0007669"/>
    <property type="project" value="InterPro"/>
</dbReference>
<evidence type="ECO:0000313" key="4">
    <source>
        <dbReference type="Proteomes" id="UP001327560"/>
    </source>
</evidence>
<proteinExistence type="inferred from homology"/>
<sequence>MGPGKWTPECRKVYNLLDTVSRHTIQVYPKSWSAVMLTFDNAGMWNLRSEVWERRYLGQQLYISVTSPARSLRDEYSLPDATLLCGAVANLPKPPPYT</sequence>